<reference evidence="1 2" key="1">
    <citation type="submission" date="2018-02" db="EMBL/GenBank/DDBJ databases">
        <title>Lelliotia aquatilis sp. nov., isolated from drinking water.</title>
        <authorList>
            <person name="Kaempfer P."/>
            <person name="Glaeser S."/>
            <person name="Exner M."/>
            <person name="Doijad S."/>
            <person name="Chakraborty T."/>
        </authorList>
    </citation>
    <scope>NUCLEOTIDE SEQUENCE [LARGE SCALE GENOMIC DNA]</scope>
    <source>
        <strain evidence="1 2">6331-17</strain>
    </source>
</reference>
<evidence type="ECO:0000313" key="1">
    <source>
        <dbReference type="EMBL" id="POZ20543.1"/>
    </source>
</evidence>
<evidence type="ECO:0000313" key="2">
    <source>
        <dbReference type="Proteomes" id="UP000237025"/>
    </source>
</evidence>
<dbReference type="Pfam" id="PF05666">
    <property type="entry name" value="YcgJ"/>
    <property type="match status" value="1"/>
</dbReference>
<accession>A0ABX4ZYG0</accession>
<organism evidence="1 2">
    <name type="scientific">Lelliottia aquatilis</name>
    <dbReference type="NCBI Taxonomy" id="2080838"/>
    <lineage>
        <taxon>Bacteria</taxon>
        <taxon>Pseudomonadati</taxon>
        <taxon>Pseudomonadota</taxon>
        <taxon>Gammaproteobacteria</taxon>
        <taxon>Enterobacterales</taxon>
        <taxon>Enterobacteriaceae</taxon>
        <taxon>Lelliottia</taxon>
    </lineage>
</organism>
<dbReference type="EMBL" id="PQVW01000017">
    <property type="protein sequence ID" value="POZ20543.1"/>
    <property type="molecule type" value="Genomic_DNA"/>
</dbReference>
<dbReference type="Proteomes" id="UP000237025">
    <property type="component" value="Unassembled WGS sequence"/>
</dbReference>
<gene>
    <name evidence="1" type="ORF">C3712_18185</name>
</gene>
<name>A0ABX4ZYG0_9ENTR</name>
<comment type="caution">
    <text evidence="1">The sequence shown here is derived from an EMBL/GenBank/DDBJ whole genome shotgun (WGS) entry which is preliminary data.</text>
</comment>
<dbReference type="InterPro" id="IPR008617">
    <property type="entry name" value="Uncharacterised_YcgJ"/>
</dbReference>
<dbReference type="RefSeq" id="WP_103950072.1">
    <property type="nucleotide sequence ID" value="NZ_PQVT01000007.1"/>
</dbReference>
<protein>
    <submittedName>
        <fullName evidence="1">Uncharacterized protein</fullName>
    </submittedName>
</protein>
<proteinExistence type="predicted"/>
<keyword evidence="2" id="KW-1185">Reference proteome</keyword>
<sequence>MPIITILRLVFLILSATVVSTGASTLHRLASPAQGVVCDVFFCADAKGVSDALTTQFLGQVRGEQLSAMGDFYHSAFTFANRIFCDTKAKVCRKDRFFDADGKRSGSIEDNTTRLLFEP</sequence>